<dbReference type="KEGG" id="amij:EQM06_09650"/>
<reference evidence="2 3" key="1">
    <citation type="submission" date="2019-01" db="EMBL/GenBank/DDBJ databases">
        <title>Draft genomes of a novel of Aminipila strains.</title>
        <authorList>
            <person name="Ma S."/>
        </authorList>
    </citation>
    <scope>NUCLEOTIDE SEQUENCE [LARGE SCALE GENOMIC DNA]</scope>
    <source>
        <strain evidence="3">JN-39</strain>
    </source>
</reference>
<evidence type="ECO:0000256" key="1">
    <source>
        <dbReference type="SAM" id="Coils"/>
    </source>
</evidence>
<gene>
    <name evidence="2" type="ORF">EQM06_09650</name>
</gene>
<dbReference type="OrthoDB" id="2084551at2"/>
<sequence length="108" mass="12971">MNKHIEKATLKIIERMEKNRHEYNEAKEWLDDTGYDRYYKKMERLDAEYEELKNFINPEPEGATAAELIELDRLRRTLKDVKSKVFYMECDFPSSSHLIGLKDLLRDV</sequence>
<organism evidence="2 3">
    <name type="scientific">Aminipila luticellarii</name>
    <dbReference type="NCBI Taxonomy" id="2507160"/>
    <lineage>
        <taxon>Bacteria</taxon>
        <taxon>Bacillati</taxon>
        <taxon>Bacillota</taxon>
        <taxon>Clostridia</taxon>
        <taxon>Peptostreptococcales</taxon>
        <taxon>Anaerovoracaceae</taxon>
        <taxon>Aminipila</taxon>
    </lineage>
</organism>
<evidence type="ECO:0000313" key="3">
    <source>
        <dbReference type="Proteomes" id="UP000287601"/>
    </source>
</evidence>
<name>A0A410PWZ3_9FIRM</name>
<dbReference type="Proteomes" id="UP000287601">
    <property type="component" value="Chromosome"/>
</dbReference>
<feature type="coiled-coil region" evidence="1">
    <location>
        <begin position="13"/>
        <end position="55"/>
    </location>
</feature>
<dbReference type="AlphaFoldDB" id="A0A410PWZ3"/>
<keyword evidence="3" id="KW-1185">Reference proteome</keyword>
<dbReference type="RefSeq" id="WP_128746239.1">
    <property type="nucleotide sequence ID" value="NZ_CP035281.1"/>
</dbReference>
<protein>
    <submittedName>
        <fullName evidence="2">Uncharacterized protein</fullName>
    </submittedName>
</protein>
<proteinExistence type="predicted"/>
<evidence type="ECO:0000313" key="2">
    <source>
        <dbReference type="EMBL" id="QAT43459.1"/>
    </source>
</evidence>
<accession>A0A410PWZ3</accession>
<dbReference type="EMBL" id="CP035281">
    <property type="protein sequence ID" value="QAT43459.1"/>
    <property type="molecule type" value="Genomic_DNA"/>
</dbReference>
<keyword evidence="1" id="KW-0175">Coiled coil</keyword>